<accession>B3E9V0</accession>
<dbReference type="Gene3D" id="1.10.238.160">
    <property type="match status" value="1"/>
</dbReference>
<dbReference type="Proteomes" id="UP000002420">
    <property type="component" value="Chromosome"/>
</dbReference>
<gene>
    <name evidence="1" type="ordered locus">Glov_3119</name>
</gene>
<dbReference type="HOGENOM" id="CLU_140176_15_4_7"/>
<dbReference type="KEGG" id="glo:Glov_3119"/>
<protein>
    <submittedName>
        <fullName evidence="1">Phage transcriptional regulator, AlpA</fullName>
    </submittedName>
</protein>
<reference evidence="1 2" key="1">
    <citation type="submission" date="2008-05" db="EMBL/GenBank/DDBJ databases">
        <title>Complete sequence of chromosome of Geobacter lovleyi SZ.</title>
        <authorList>
            <consortium name="US DOE Joint Genome Institute"/>
            <person name="Lucas S."/>
            <person name="Copeland A."/>
            <person name="Lapidus A."/>
            <person name="Glavina del Rio T."/>
            <person name="Dalin E."/>
            <person name="Tice H."/>
            <person name="Bruce D."/>
            <person name="Goodwin L."/>
            <person name="Pitluck S."/>
            <person name="Chertkov O."/>
            <person name="Meincke L."/>
            <person name="Brettin T."/>
            <person name="Detter J.C."/>
            <person name="Han C."/>
            <person name="Tapia R."/>
            <person name="Kuske C.R."/>
            <person name="Schmutz J."/>
            <person name="Larimer F."/>
            <person name="Land M."/>
            <person name="Hauser L."/>
            <person name="Kyrpides N."/>
            <person name="Mikhailova N."/>
            <person name="Sung Y."/>
            <person name="Fletcher K.E."/>
            <person name="Ritalahti K.M."/>
            <person name="Loeffler F.E."/>
            <person name="Richardson P."/>
        </authorList>
    </citation>
    <scope>NUCLEOTIDE SEQUENCE [LARGE SCALE GENOMIC DNA]</scope>
    <source>
        <strain evidence="2">ATCC BAA-1151 / DSM 17278 / SZ</strain>
    </source>
</reference>
<keyword evidence="2" id="KW-1185">Reference proteome</keyword>
<dbReference type="STRING" id="398767.Glov_3119"/>
<dbReference type="RefSeq" id="WP_012471149.1">
    <property type="nucleotide sequence ID" value="NC_010814.1"/>
</dbReference>
<evidence type="ECO:0000313" key="1">
    <source>
        <dbReference type="EMBL" id="ACD96825.1"/>
    </source>
</evidence>
<dbReference type="OrthoDB" id="9801242at2"/>
<name>B3E9V0_TRIL1</name>
<dbReference type="Pfam" id="PF05930">
    <property type="entry name" value="Phage_AlpA"/>
    <property type="match status" value="1"/>
</dbReference>
<sequence length="58" mass="6585">MEDRLVRVKELAQILSVSRSKIWDDVAKGKFPKPFKLSEKTTVWKMSAIQAHLESLGG</sequence>
<organism evidence="1 2">
    <name type="scientific">Trichlorobacter lovleyi (strain ATCC BAA-1151 / DSM 17278 / SZ)</name>
    <name type="common">Geobacter lovleyi</name>
    <dbReference type="NCBI Taxonomy" id="398767"/>
    <lineage>
        <taxon>Bacteria</taxon>
        <taxon>Pseudomonadati</taxon>
        <taxon>Thermodesulfobacteriota</taxon>
        <taxon>Desulfuromonadia</taxon>
        <taxon>Geobacterales</taxon>
        <taxon>Geobacteraceae</taxon>
        <taxon>Trichlorobacter</taxon>
    </lineage>
</organism>
<evidence type="ECO:0000313" key="2">
    <source>
        <dbReference type="Proteomes" id="UP000002420"/>
    </source>
</evidence>
<dbReference type="AlphaFoldDB" id="B3E9V0"/>
<dbReference type="InterPro" id="IPR010260">
    <property type="entry name" value="AlpA"/>
</dbReference>
<proteinExistence type="predicted"/>
<dbReference type="EMBL" id="CP001089">
    <property type="protein sequence ID" value="ACD96825.1"/>
    <property type="molecule type" value="Genomic_DNA"/>
</dbReference>